<comment type="caution">
    <text evidence="1">The sequence shown here is derived from an EMBL/GenBank/DDBJ whole genome shotgun (WGS) entry which is preliminary data.</text>
</comment>
<evidence type="ECO:0000313" key="2">
    <source>
        <dbReference type="Proteomes" id="UP001283361"/>
    </source>
</evidence>
<protein>
    <submittedName>
        <fullName evidence="1">Uncharacterized protein</fullName>
    </submittedName>
</protein>
<dbReference type="AlphaFoldDB" id="A0AAE0YNY3"/>
<gene>
    <name evidence="1" type="ORF">RRG08_044383</name>
</gene>
<proteinExistence type="predicted"/>
<dbReference type="EMBL" id="JAWDGP010005767">
    <property type="protein sequence ID" value="KAK3752347.1"/>
    <property type="molecule type" value="Genomic_DNA"/>
</dbReference>
<reference evidence="1" key="1">
    <citation type="journal article" date="2023" name="G3 (Bethesda)">
        <title>A reference genome for the long-term kleptoplast-retaining sea slug Elysia crispata morphotype clarki.</title>
        <authorList>
            <person name="Eastman K.E."/>
            <person name="Pendleton A.L."/>
            <person name="Shaikh M.A."/>
            <person name="Suttiyut T."/>
            <person name="Ogas R."/>
            <person name="Tomko P."/>
            <person name="Gavelis G."/>
            <person name="Widhalm J.R."/>
            <person name="Wisecaver J.H."/>
        </authorList>
    </citation>
    <scope>NUCLEOTIDE SEQUENCE</scope>
    <source>
        <strain evidence="1">ECLA1</strain>
    </source>
</reference>
<organism evidence="1 2">
    <name type="scientific">Elysia crispata</name>
    <name type="common">lettuce slug</name>
    <dbReference type="NCBI Taxonomy" id="231223"/>
    <lineage>
        <taxon>Eukaryota</taxon>
        <taxon>Metazoa</taxon>
        <taxon>Spiralia</taxon>
        <taxon>Lophotrochozoa</taxon>
        <taxon>Mollusca</taxon>
        <taxon>Gastropoda</taxon>
        <taxon>Heterobranchia</taxon>
        <taxon>Euthyneura</taxon>
        <taxon>Panpulmonata</taxon>
        <taxon>Sacoglossa</taxon>
        <taxon>Placobranchoidea</taxon>
        <taxon>Plakobranchidae</taxon>
        <taxon>Elysia</taxon>
    </lineage>
</organism>
<accession>A0AAE0YNY3</accession>
<sequence>MADITITDVGFKRSLFCSAYEVSMTEKPGYSPVIDMFAPGQGSISLPHDYFVLRTDYEWWQVHNGVEMVLKDLDRKVKVKAQRDFLINVTLLERQLKLTSTSEDPDRKVRVKVKA</sequence>
<evidence type="ECO:0000313" key="1">
    <source>
        <dbReference type="EMBL" id="KAK3752347.1"/>
    </source>
</evidence>
<keyword evidence="2" id="KW-1185">Reference proteome</keyword>
<dbReference type="Proteomes" id="UP001283361">
    <property type="component" value="Unassembled WGS sequence"/>
</dbReference>
<name>A0AAE0YNY3_9GAST</name>